<dbReference type="InterPro" id="IPR023393">
    <property type="entry name" value="START-like_dom_sf"/>
</dbReference>
<evidence type="ECO:0000313" key="1">
    <source>
        <dbReference type="EMBL" id="QKX61718.1"/>
    </source>
</evidence>
<sequence length="167" mass="18567">MVYISSSTTAAVNPIASEPKLNIKELYSALVYKARHPEGFVAAIESSTIEHEHATGLTRRVVFKPGFMGKVEKQVVEEVVEFFPPTRVDFKVPATGMQVSNVISHEADKEDELYLTFSFDFPHPGITDREAQKDEVEAHQAEARKGGSKVVPHTIEVARQMKIDGEL</sequence>
<keyword evidence="2" id="KW-1185">Reference proteome</keyword>
<organism evidence="1 2">
    <name type="scientific">Talaromyces rugulosus</name>
    <name type="common">Penicillium rugulosum</name>
    <dbReference type="NCBI Taxonomy" id="121627"/>
    <lineage>
        <taxon>Eukaryota</taxon>
        <taxon>Fungi</taxon>
        <taxon>Dikarya</taxon>
        <taxon>Ascomycota</taxon>
        <taxon>Pezizomycotina</taxon>
        <taxon>Eurotiomycetes</taxon>
        <taxon>Eurotiomycetidae</taxon>
        <taxon>Eurotiales</taxon>
        <taxon>Trichocomaceae</taxon>
        <taxon>Talaromyces</taxon>
        <taxon>Talaromyces sect. Islandici</taxon>
    </lineage>
</organism>
<dbReference type="Pfam" id="PF08982">
    <property type="entry name" value="AtaL"/>
    <property type="match status" value="1"/>
</dbReference>
<dbReference type="Proteomes" id="UP000509510">
    <property type="component" value="Chromosome V"/>
</dbReference>
<dbReference type="RefSeq" id="XP_035347892.1">
    <property type="nucleotide sequence ID" value="XM_035491999.1"/>
</dbReference>
<reference evidence="2" key="1">
    <citation type="submission" date="2020-06" db="EMBL/GenBank/DDBJ databases">
        <title>A chromosome-scale genome assembly of Talaromyces rugulosus W13939.</title>
        <authorList>
            <person name="Wang B."/>
            <person name="Guo L."/>
            <person name="Ye K."/>
            <person name="Wang L."/>
        </authorList>
    </citation>
    <scope>NUCLEOTIDE SEQUENCE [LARGE SCALE GENOMIC DNA]</scope>
    <source>
        <strain evidence="2">W13939</strain>
    </source>
</reference>
<dbReference type="GeneID" id="55996358"/>
<proteinExistence type="predicted"/>
<dbReference type="KEGG" id="trg:TRUGW13939_08873"/>
<evidence type="ECO:0008006" key="3">
    <source>
        <dbReference type="Google" id="ProtNLM"/>
    </source>
</evidence>
<dbReference type="SUPFAM" id="SSF55961">
    <property type="entry name" value="Bet v1-like"/>
    <property type="match status" value="1"/>
</dbReference>
<dbReference type="EMBL" id="CP055902">
    <property type="protein sequence ID" value="QKX61718.1"/>
    <property type="molecule type" value="Genomic_DNA"/>
</dbReference>
<dbReference type="InterPro" id="IPR015075">
    <property type="entry name" value="AtaL"/>
</dbReference>
<protein>
    <recommendedName>
        <fullName evidence="3">DUF1857-domain-containing protein</fullName>
    </recommendedName>
</protein>
<evidence type="ECO:0000313" key="2">
    <source>
        <dbReference type="Proteomes" id="UP000509510"/>
    </source>
</evidence>
<dbReference type="OrthoDB" id="2320332at2759"/>
<dbReference type="AlphaFoldDB" id="A0A7H8R6X4"/>
<gene>
    <name evidence="1" type="ORF">TRUGW13939_08873</name>
</gene>
<accession>A0A7H8R6X4</accession>
<dbReference type="Gene3D" id="3.30.530.20">
    <property type="match status" value="1"/>
</dbReference>
<name>A0A7H8R6X4_TALRU</name>